<feature type="domain" description="TRAM" evidence="15">
    <location>
        <begin position="21"/>
        <end position="81"/>
    </location>
</feature>
<evidence type="ECO:0000256" key="8">
    <source>
        <dbReference type="ARBA" id="ARBA00023014"/>
    </source>
</evidence>
<dbReference type="AlphaFoldDB" id="A0A369WX36"/>
<keyword evidence="3 11" id="KW-0489">Methyltransferase</keyword>
<dbReference type="NCBIfam" id="TIGR00479">
    <property type="entry name" value="rumA"/>
    <property type="match status" value="1"/>
</dbReference>
<dbReference type="PANTHER" id="PTHR11061">
    <property type="entry name" value="RNA M5U METHYLTRANSFERASE"/>
    <property type="match status" value="1"/>
</dbReference>
<dbReference type="RefSeq" id="WP_114694691.1">
    <property type="nucleotide sequence ID" value="NZ_QQOH01000001.1"/>
</dbReference>
<dbReference type="GO" id="GO:0051539">
    <property type="term" value="F:4 iron, 4 sulfur cluster binding"/>
    <property type="evidence" value="ECO:0007669"/>
    <property type="project" value="UniProtKB-KW"/>
</dbReference>
<feature type="binding site" evidence="11">
    <location>
        <position position="94"/>
    </location>
    <ligand>
        <name>[4Fe-4S] cluster</name>
        <dbReference type="ChEBI" id="CHEBI:49883"/>
    </ligand>
</feature>
<evidence type="ECO:0000256" key="11">
    <source>
        <dbReference type="HAMAP-Rule" id="MF_01010"/>
    </source>
</evidence>
<dbReference type="EC" id="2.1.1.190" evidence="11"/>
<protein>
    <recommendedName>
        <fullName evidence="11">23S rRNA (uracil(1939)-C(5))-methyltransferase RlmD</fullName>
        <ecNumber evidence="11">2.1.1.190</ecNumber>
    </recommendedName>
    <alternativeName>
        <fullName evidence="11">23S rRNA(m5U1939)-methyltransferase</fullName>
    </alternativeName>
</protein>
<evidence type="ECO:0000256" key="13">
    <source>
        <dbReference type="PROSITE-ProRule" id="PRU10015"/>
    </source>
</evidence>
<dbReference type="PANTHER" id="PTHR11061:SF49">
    <property type="entry name" value="23S RRNA (URACIL(1939)-C(5))-METHYLTRANSFERASE RLMD"/>
    <property type="match status" value="1"/>
</dbReference>
<feature type="binding site" evidence="11">
    <location>
        <position position="373"/>
    </location>
    <ligand>
        <name>S-adenosyl-L-methionine</name>
        <dbReference type="ChEBI" id="CHEBI:59789"/>
    </ligand>
</feature>
<comment type="catalytic activity">
    <reaction evidence="9 11">
        <text>uridine(1939) in 23S rRNA + S-adenosyl-L-methionine = 5-methyluridine(1939) in 23S rRNA + S-adenosyl-L-homocysteine + H(+)</text>
        <dbReference type="Rhea" id="RHEA:42908"/>
        <dbReference type="Rhea" id="RHEA-COMP:10278"/>
        <dbReference type="Rhea" id="RHEA-COMP:10279"/>
        <dbReference type="ChEBI" id="CHEBI:15378"/>
        <dbReference type="ChEBI" id="CHEBI:57856"/>
        <dbReference type="ChEBI" id="CHEBI:59789"/>
        <dbReference type="ChEBI" id="CHEBI:65315"/>
        <dbReference type="ChEBI" id="CHEBI:74447"/>
        <dbReference type="EC" id="2.1.1.190"/>
    </reaction>
</comment>
<dbReference type="InterPro" id="IPR030391">
    <property type="entry name" value="MeTrfase_TrmA_CS"/>
</dbReference>
<dbReference type="InterPro" id="IPR030390">
    <property type="entry name" value="MeTrfase_TrmA_AS"/>
</dbReference>
<dbReference type="NCBIfam" id="NF009639">
    <property type="entry name" value="PRK13168.1"/>
    <property type="match status" value="1"/>
</dbReference>
<name>A0A369WX36_9GAMM</name>
<dbReference type="InterPro" id="IPR010280">
    <property type="entry name" value="U5_MeTrfase_fam"/>
</dbReference>
<dbReference type="CDD" id="cd02440">
    <property type="entry name" value="AdoMet_MTases"/>
    <property type="match status" value="1"/>
</dbReference>
<dbReference type="Gene3D" id="2.40.50.1070">
    <property type="match status" value="1"/>
</dbReference>
<dbReference type="PROSITE" id="PS50926">
    <property type="entry name" value="TRAM"/>
    <property type="match status" value="1"/>
</dbReference>
<evidence type="ECO:0000256" key="7">
    <source>
        <dbReference type="ARBA" id="ARBA00023004"/>
    </source>
</evidence>
<keyword evidence="17" id="KW-1185">Reference proteome</keyword>
<dbReference type="InterPro" id="IPR029063">
    <property type="entry name" value="SAM-dependent_MTases_sf"/>
</dbReference>
<feature type="region of interest" description="Disordered" evidence="14">
    <location>
        <begin position="1"/>
        <end position="27"/>
    </location>
</feature>
<comment type="function">
    <text evidence="10 11">Catalyzes the formation of 5-methyl-uridine at position 1939 (m5U1939) in 23S rRNA.</text>
</comment>
<evidence type="ECO:0000256" key="4">
    <source>
        <dbReference type="ARBA" id="ARBA00022679"/>
    </source>
</evidence>
<dbReference type="GO" id="GO:0003723">
    <property type="term" value="F:RNA binding"/>
    <property type="evidence" value="ECO:0007669"/>
    <property type="project" value="InterPro"/>
</dbReference>
<feature type="binding site" evidence="11">
    <location>
        <position position="103"/>
    </location>
    <ligand>
        <name>[4Fe-4S] cluster</name>
        <dbReference type="ChEBI" id="CHEBI:49883"/>
    </ligand>
</feature>
<evidence type="ECO:0000256" key="12">
    <source>
        <dbReference type="PROSITE-ProRule" id="PRU01024"/>
    </source>
</evidence>
<dbReference type="GO" id="GO:0005506">
    <property type="term" value="F:iron ion binding"/>
    <property type="evidence" value="ECO:0007669"/>
    <property type="project" value="UniProtKB-UniRule"/>
</dbReference>
<dbReference type="PROSITE" id="PS51687">
    <property type="entry name" value="SAM_MT_RNA_M5U"/>
    <property type="match status" value="1"/>
</dbReference>
<dbReference type="EMBL" id="QQOH01000001">
    <property type="protein sequence ID" value="RDE25094.1"/>
    <property type="molecule type" value="Genomic_DNA"/>
</dbReference>
<dbReference type="PROSITE" id="PS01230">
    <property type="entry name" value="TRMA_1"/>
    <property type="match status" value="1"/>
</dbReference>
<dbReference type="Gene3D" id="2.40.50.140">
    <property type="entry name" value="Nucleic acid-binding proteins"/>
    <property type="match status" value="1"/>
</dbReference>
<dbReference type="Pfam" id="PF01938">
    <property type="entry name" value="TRAM"/>
    <property type="match status" value="1"/>
</dbReference>
<feature type="binding site" evidence="11 12">
    <location>
        <position position="394"/>
    </location>
    <ligand>
        <name>S-adenosyl-L-methionine</name>
        <dbReference type="ChEBI" id="CHEBI:59789"/>
    </ligand>
</feature>
<keyword evidence="4 11" id="KW-0808">Transferase</keyword>
<reference evidence="16 17" key="1">
    <citation type="submission" date="2018-07" db="EMBL/GenBank/DDBJ databases">
        <title>Motiliproteus coralliicola sp. nov., a bacterium isolated from Coral.</title>
        <authorList>
            <person name="Wang G."/>
        </authorList>
    </citation>
    <scope>NUCLEOTIDE SEQUENCE [LARGE SCALE GENOMIC DNA]</scope>
    <source>
        <strain evidence="16 17">C34</strain>
    </source>
</reference>
<keyword evidence="2 11" id="KW-0698">rRNA processing</keyword>
<feature type="binding site" evidence="11 12">
    <location>
        <position position="296"/>
    </location>
    <ligand>
        <name>S-adenosyl-L-methionine</name>
        <dbReference type="ChEBI" id="CHEBI:59789"/>
    </ligand>
</feature>
<dbReference type="PROSITE" id="PS01231">
    <property type="entry name" value="TRMA_2"/>
    <property type="match status" value="1"/>
</dbReference>
<evidence type="ECO:0000256" key="14">
    <source>
        <dbReference type="SAM" id="MobiDB-lite"/>
    </source>
</evidence>
<dbReference type="SUPFAM" id="SSF53335">
    <property type="entry name" value="S-adenosyl-L-methionine-dependent methyltransferases"/>
    <property type="match status" value="1"/>
</dbReference>
<keyword evidence="6 11" id="KW-0479">Metal-binding</keyword>
<dbReference type="GO" id="GO:0070475">
    <property type="term" value="P:rRNA base methylation"/>
    <property type="evidence" value="ECO:0007669"/>
    <property type="project" value="TreeGrafter"/>
</dbReference>
<keyword evidence="5 11" id="KW-0949">S-adenosyl-L-methionine</keyword>
<dbReference type="HAMAP" id="MF_01010">
    <property type="entry name" value="23SrRNA_methyltr_RlmD"/>
    <property type="match status" value="1"/>
</dbReference>
<accession>A0A369WX36</accession>
<feature type="active site" description="Nucleophile" evidence="11 12">
    <location>
        <position position="420"/>
    </location>
</feature>
<dbReference type="Proteomes" id="UP000253769">
    <property type="component" value="Unassembled WGS sequence"/>
</dbReference>
<evidence type="ECO:0000256" key="5">
    <source>
        <dbReference type="ARBA" id="ARBA00022691"/>
    </source>
</evidence>
<comment type="caution">
    <text evidence="16">The sequence shown here is derived from an EMBL/GenBank/DDBJ whole genome shotgun (WGS) entry which is preliminary data.</text>
</comment>
<dbReference type="InterPro" id="IPR001566">
    <property type="entry name" value="23S_rRNA_MeTrfase_RlmD"/>
</dbReference>
<evidence type="ECO:0000259" key="15">
    <source>
        <dbReference type="PROSITE" id="PS50926"/>
    </source>
</evidence>
<dbReference type="GO" id="GO:0070041">
    <property type="term" value="F:rRNA (uridine-C5-)-methyltransferase activity"/>
    <property type="evidence" value="ECO:0007669"/>
    <property type="project" value="UniProtKB-UniRule"/>
</dbReference>
<evidence type="ECO:0000256" key="10">
    <source>
        <dbReference type="ARBA" id="ARBA00059995"/>
    </source>
</evidence>
<comment type="similarity">
    <text evidence="11">Belongs to the class I-like SAM-binding methyltransferase superfamily. RNA M5U methyltransferase family. RlmD subfamily.</text>
</comment>
<evidence type="ECO:0000256" key="2">
    <source>
        <dbReference type="ARBA" id="ARBA00022552"/>
    </source>
</evidence>
<dbReference type="Pfam" id="PF05958">
    <property type="entry name" value="tRNA_U5-meth_tr"/>
    <property type="match status" value="1"/>
</dbReference>
<dbReference type="InterPro" id="IPR002792">
    <property type="entry name" value="TRAM_dom"/>
</dbReference>
<dbReference type="Gene3D" id="3.40.50.150">
    <property type="entry name" value="Vaccinia Virus protein VP39"/>
    <property type="match status" value="1"/>
</dbReference>
<feature type="binding site" evidence="11">
    <location>
        <position position="100"/>
    </location>
    <ligand>
        <name>[4Fe-4S] cluster</name>
        <dbReference type="ChEBI" id="CHEBI:49883"/>
    </ligand>
</feature>
<feature type="binding site" evidence="11 12">
    <location>
        <position position="346"/>
    </location>
    <ligand>
        <name>S-adenosyl-L-methionine</name>
        <dbReference type="ChEBI" id="CHEBI:59789"/>
    </ligand>
</feature>
<feature type="active site" evidence="13">
    <location>
        <position position="420"/>
    </location>
</feature>
<organism evidence="16 17">
    <name type="scientific">Motiliproteus coralliicola</name>
    <dbReference type="NCBI Taxonomy" id="2283196"/>
    <lineage>
        <taxon>Bacteria</taxon>
        <taxon>Pseudomonadati</taxon>
        <taxon>Pseudomonadota</taxon>
        <taxon>Gammaproteobacteria</taxon>
        <taxon>Oceanospirillales</taxon>
        <taxon>Oceanospirillaceae</taxon>
        <taxon>Motiliproteus</taxon>
    </lineage>
</organism>
<dbReference type="OrthoDB" id="9804590at2"/>
<keyword evidence="8 11" id="KW-0411">Iron-sulfur</keyword>
<evidence type="ECO:0000256" key="1">
    <source>
        <dbReference type="ARBA" id="ARBA00022485"/>
    </source>
</evidence>
<keyword evidence="7 11" id="KW-0408">Iron</keyword>
<feature type="binding site" evidence="11 12">
    <location>
        <position position="325"/>
    </location>
    <ligand>
        <name>S-adenosyl-L-methionine</name>
        <dbReference type="ChEBI" id="CHEBI:59789"/>
    </ligand>
</feature>
<dbReference type="FunFam" id="3.40.50.150:FF:000009">
    <property type="entry name" value="23S rRNA (Uracil(1939)-C(5))-methyltransferase RlmD"/>
    <property type="match status" value="1"/>
</dbReference>
<feature type="binding site" evidence="11">
    <location>
        <position position="182"/>
    </location>
    <ligand>
        <name>[4Fe-4S] cluster</name>
        <dbReference type="ChEBI" id="CHEBI:49883"/>
    </ligand>
</feature>
<keyword evidence="1 11" id="KW-0004">4Fe-4S</keyword>
<feature type="compositionally biased region" description="Polar residues" evidence="14">
    <location>
        <begin position="15"/>
        <end position="25"/>
    </location>
</feature>
<evidence type="ECO:0000313" key="17">
    <source>
        <dbReference type="Proteomes" id="UP000253769"/>
    </source>
</evidence>
<evidence type="ECO:0000313" key="16">
    <source>
        <dbReference type="EMBL" id="RDE25094.1"/>
    </source>
</evidence>
<proteinExistence type="inferred from homology"/>
<dbReference type="SUPFAM" id="SSF50249">
    <property type="entry name" value="Nucleic acid-binding proteins"/>
    <property type="match status" value="1"/>
</dbReference>
<evidence type="ECO:0000256" key="6">
    <source>
        <dbReference type="ARBA" id="ARBA00022723"/>
    </source>
</evidence>
<dbReference type="InterPro" id="IPR012340">
    <property type="entry name" value="NA-bd_OB-fold"/>
</dbReference>
<gene>
    <name evidence="11" type="primary">rlmD</name>
    <name evidence="16" type="ORF">DV711_05925</name>
</gene>
<dbReference type="FunFam" id="2.40.50.140:FF:000097">
    <property type="entry name" value="23S rRNA (uracil(1939)-C(5))-methyltransferase RlmD"/>
    <property type="match status" value="1"/>
</dbReference>
<sequence length="462" mass="51706">MARFSRSGSKRRFYQQPTKSQTAVTDDSPFEVQIDRLSHDGRGLAKRSGKTLFVDGALPGERVQARYNQRKSKFDQAVTLQVIEPSPERVEPDCPHYQHCGGCQLQHLHSEAQILAKQQQALDQLRRIGGVEPEQQLEPLDGPHWHYRRRARLGIFKPKGNNPLSLGFRRGQSNKLTPISQCAVLAPRANQLIESLNLLLNELQQPLAISHLELCLGDSELALVIRHPRPLLETDQQALSQLCQEQHWQLYLQPAGIDSLHRLDGKSELASLSYRLPSKGDDTELQLAFAPGDFTQINADINRNMVQLAMELLAPEPQDRILDLFCGLGNFTLALARRAGEVVGVEAVEAMVQRGRANADRNGCSNASFHAADLTQPIQHLPWYGQGFNKVLLDPPRAGAAELIEPLCRLQPEQILYISCDPATLARDAGLLAKQGYQLQRWGVMNMFPHTTHVESIALFHR</sequence>
<evidence type="ECO:0000256" key="3">
    <source>
        <dbReference type="ARBA" id="ARBA00022603"/>
    </source>
</evidence>
<feature type="binding site" evidence="11">
    <location>
        <position position="330"/>
    </location>
    <ligand>
        <name>S-adenosyl-L-methionine</name>
        <dbReference type="ChEBI" id="CHEBI:59789"/>
    </ligand>
</feature>
<evidence type="ECO:0000256" key="9">
    <source>
        <dbReference type="ARBA" id="ARBA00052756"/>
    </source>
</evidence>